<sequence length="100" mass="10781">MTTTHFTAWLTNTPSALDQPNVDLTVLEDVLIGDPDDGDSAWASAGGEAAFEAITSVPAEDDDDEQALREAKDLLQDAGWRTVGEWDGVETGYIVTVERI</sequence>
<evidence type="ECO:0000313" key="2">
    <source>
        <dbReference type="Proteomes" id="UP000619486"/>
    </source>
</evidence>
<evidence type="ECO:0000313" key="1">
    <source>
        <dbReference type="EMBL" id="GGT65374.1"/>
    </source>
</evidence>
<dbReference type="EMBL" id="BMQQ01000051">
    <property type="protein sequence ID" value="GGT65374.1"/>
    <property type="molecule type" value="Genomic_DNA"/>
</dbReference>
<reference evidence="1" key="2">
    <citation type="submission" date="2020-09" db="EMBL/GenBank/DDBJ databases">
        <authorList>
            <person name="Sun Q."/>
            <person name="Ohkuma M."/>
        </authorList>
    </citation>
    <scope>NUCLEOTIDE SEQUENCE</scope>
    <source>
        <strain evidence="1">JCM 3172</strain>
    </source>
</reference>
<dbReference type="RefSeq" id="WP_189205511.1">
    <property type="nucleotide sequence ID" value="NZ_BMQQ01000051.1"/>
</dbReference>
<reference evidence="1" key="1">
    <citation type="journal article" date="2014" name="Int. J. Syst. Evol. Microbiol.">
        <title>Complete genome sequence of Corynebacterium casei LMG S-19264T (=DSM 44701T), isolated from a smear-ripened cheese.</title>
        <authorList>
            <consortium name="US DOE Joint Genome Institute (JGI-PGF)"/>
            <person name="Walter F."/>
            <person name="Albersmeier A."/>
            <person name="Kalinowski J."/>
            <person name="Ruckert C."/>
        </authorList>
    </citation>
    <scope>NUCLEOTIDE SEQUENCE</scope>
    <source>
        <strain evidence="1">JCM 3172</strain>
    </source>
</reference>
<name>A0A918HK96_9ACTN</name>
<dbReference type="Proteomes" id="UP000619486">
    <property type="component" value="Unassembled WGS sequence"/>
</dbReference>
<protein>
    <submittedName>
        <fullName evidence="1">Uncharacterized protein</fullName>
    </submittedName>
</protein>
<comment type="caution">
    <text evidence="1">The sequence shown here is derived from an EMBL/GenBank/DDBJ whole genome shotgun (WGS) entry which is preliminary data.</text>
</comment>
<proteinExistence type="predicted"/>
<organism evidence="1 2">
    <name type="scientific">Streptomyces purpureus</name>
    <dbReference type="NCBI Taxonomy" id="1951"/>
    <lineage>
        <taxon>Bacteria</taxon>
        <taxon>Bacillati</taxon>
        <taxon>Actinomycetota</taxon>
        <taxon>Actinomycetes</taxon>
        <taxon>Kitasatosporales</taxon>
        <taxon>Streptomycetaceae</taxon>
        <taxon>Streptomyces</taxon>
    </lineage>
</organism>
<accession>A0A918HK96</accession>
<keyword evidence="2" id="KW-1185">Reference proteome</keyword>
<dbReference type="AlphaFoldDB" id="A0A918HK96"/>
<gene>
    <name evidence="1" type="ORF">GCM10014713_67890</name>
</gene>